<dbReference type="SMART" id="SM00060">
    <property type="entry name" value="FN3"/>
    <property type="match status" value="3"/>
</dbReference>
<gene>
    <name evidence="3" type="ORF">TCEB3V08_LOCUS7964</name>
</gene>
<dbReference type="CDD" id="cd00063">
    <property type="entry name" value="FN3"/>
    <property type="match status" value="2"/>
</dbReference>
<organism evidence="3">
    <name type="scientific">Timema cristinae</name>
    <name type="common">Walking stick</name>
    <dbReference type="NCBI Taxonomy" id="61476"/>
    <lineage>
        <taxon>Eukaryota</taxon>
        <taxon>Metazoa</taxon>
        <taxon>Ecdysozoa</taxon>
        <taxon>Arthropoda</taxon>
        <taxon>Hexapoda</taxon>
        <taxon>Insecta</taxon>
        <taxon>Pterygota</taxon>
        <taxon>Neoptera</taxon>
        <taxon>Polyneoptera</taxon>
        <taxon>Phasmatodea</taxon>
        <taxon>Timematodea</taxon>
        <taxon>Timematoidea</taxon>
        <taxon>Timematidae</taxon>
        <taxon>Timema</taxon>
    </lineage>
</organism>
<feature type="domain" description="Fibronectin type-III" evidence="2">
    <location>
        <begin position="430"/>
        <end position="519"/>
    </location>
</feature>
<evidence type="ECO:0000256" key="1">
    <source>
        <dbReference type="SAM" id="MobiDB-lite"/>
    </source>
</evidence>
<evidence type="ECO:0000313" key="3">
    <source>
        <dbReference type="EMBL" id="CAD7405400.1"/>
    </source>
</evidence>
<dbReference type="InterPro" id="IPR003961">
    <property type="entry name" value="FN3_dom"/>
</dbReference>
<dbReference type="SUPFAM" id="SSF49265">
    <property type="entry name" value="Fibronectin type III"/>
    <property type="match status" value="3"/>
</dbReference>
<proteinExistence type="predicted"/>
<dbReference type="AlphaFoldDB" id="A0A7R9D2J4"/>
<name>A0A7R9D2J4_TIMCR</name>
<dbReference type="PANTHER" id="PTHR46957:SF3">
    <property type="entry name" value="CYTOKINE RECEPTOR"/>
    <property type="match status" value="1"/>
</dbReference>
<dbReference type="InterPro" id="IPR013783">
    <property type="entry name" value="Ig-like_fold"/>
</dbReference>
<dbReference type="InterPro" id="IPR050713">
    <property type="entry name" value="RTP_Phos/Ushers"/>
</dbReference>
<feature type="domain" description="Fibronectin type-III" evidence="2">
    <location>
        <begin position="523"/>
        <end position="624"/>
    </location>
</feature>
<feature type="compositionally biased region" description="Low complexity" evidence="1">
    <location>
        <begin position="607"/>
        <end position="627"/>
    </location>
</feature>
<feature type="compositionally biased region" description="Polar residues" evidence="1">
    <location>
        <begin position="648"/>
        <end position="660"/>
    </location>
</feature>
<dbReference type="EMBL" id="OC319441">
    <property type="protein sequence ID" value="CAD7405400.1"/>
    <property type="molecule type" value="Genomic_DNA"/>
</dbReference>
<dbReference type="PANTHER" id="PTHR46957">
    <property type="entry name" value="CYTOKINE RECEPTOR"/>
    <property type="match status" value="1"/>
</dbReference>
<dbReference type="PROSITE" id="PS50853">
    <property type="entry name" value="FN3"/>
    <property type="match status" value="2"/>
</dbReference>
<dbReference type="Pfam" id="PF00041">
    <property type="entry name" value="fn3"/>
    <property type="match status" value="2"/>
</dbReference>
<dbReference type="InterPro" id="IPR036116">
    <property type="entry name" value="FN3_sf"/>
</dbReference>
<accession>A0A7R9D2J4</accession>
<protein>
    <recommendedName>
        <fullName evidence="2">Fibronectin type-III domain-containing protein</fullName>
    </recommendedName>
</protein>
<feature type="region of interest" description="Disordered" evidence="1">
    <location>
        <begin position="591"/>
        <end position="682"/>
    </location>
</feature>
<dbReference type="GO" id="GO:0016020">
    <property type="term" value="C:membrane"/>
    <property type="evidence" value="ECO:0007669"/>
    <property type="project" value="UniProtKB-SubCell"/>
</dbReference>
<sequence>MNQGRLEYRLGEKEAIKHSRDADWPRQEVTREEKETGTPYKERYKPIVLMMALVTIPKGDIMIESGEPLEIFCVLNKSIDIAANRSARDLIFLRDNKVVPSEFLEIINETTVRLYVKQPPPSESMYYCKLQTPADEIKPGQSRDTAVCLNKVFVGTKPQEVKNFTCISQNWQNLTCSWEKPENFVKTKYKLRYRFPGRAGGRMQYGCPSNTDETSNYCFWNDSTDPHYRLPYPYYYYNLTGENQFGNTSFSHKFHHYGHVIPAPPTDLIVSGTTHNSVLLNWSIPYAMHTFPPGLIQRVVYQAEYDTNDIWLIHDRTCKNYATAGMSQTYDITTGAVAYSQHSRMASVYVERTGLRACRTHLIERSERLYISLFFFLGAAQYSRWGMNHGPGFIQVLDSAGKCCRAAILLSRVNSGQGVPVGPPQVYYAPVTLPRWALRSARDFTPEFNKHPAEADIPLFTTSGEAEKNRTIFDDRQTANSYTVDGLKPYTTYMVSIAVITKAGEGAHSDPLYNTTLESAPDPVMDVSVSEVSNTSMIVSWSPPMNMNGHFRYYTVHYNNRTSQNHFKIEKETQTMGQTTLGEWKLLLQRKEERHGRNPSGDSSGCTSGHASVSSSLTSGTQMSSDSGTEVDQRPPSPDGVFEESSGWEASSLRQRNVSSLRGDPYLKMGKNSANGSGSVARSTPNLTDLEAVGVNASGQGCCGLGTGSSSTGYISMPSSEEMGSGAIPANITDDGYCCLALDESSRPLEDIKSPLQQSHASKGYVSLSNVMKTISSPILSPQHHQPVHTIQPVSPIHTPQPTGYVTNVPSRPSSQELSPTKEYVMSGDISDLGSDRRNSPSKFLFEEDEDRLNINFELDNDADSYSSYELRGTESLDDLTNLEDETLGTEKELPKSNVGYVTFTEPTSNINLISKSSGITGGSSGYIPHKQFNKEDILSLTQTTTSNKDLKESNTKVFPPSGRIPKSPTNV</sequence>
<feature type="region of interest" description="Disordered" evidence="1">
    <location>
        <begin position="946"/>
        <end position="972"/>
    </location>
</feature>
<reference evidence="3" key="1">
    <citation type="submission" date="2020-11" db="EMBL/GenBank/DDBJ databases">
        <authorList>
            <person name="Tran Van P."/>
        </authorList>
    </citation>
    <scope>NUCLEOTIDE SEQUENCE</scope>
</reference>
<evidence type="ECO:0000259" key="2">
    <source>
        <dbReference type="PROSITE" id="PS50853"/>
    </source>
</evidence>
<dbReference type="Gene3D" id="2.60.40.10">
    <property type="entry name" value="Immunoglobulins"/>
    <property type="match status" value="4"/>
</dbReference>
<feature type="compositionally biased region" description="Polar residues" evidence="1">
    <location>
        <begin position="672"/>
        <end position="682"/>
    </location>
</feature>